<dbReference type="RefSeq" id="WP_248670336.1">
    <property type="nucleotide sequence ID" value="NZ_JALPRX010000275.1"/>
</dbReference>
<protein>
    <submittedName>
        <fullName evidence="1">Uncharacterized protein</fullName>
    </submittedName>
</protein>
<feature type="non-terminal residue" evidence="1">
    <location>
        <position position="103"/>
    </location>
</feature>
<evidence type="ECO:0000313" key="2">
    <source>
        <dbReference type="Proteomes" id="UP001139516"/>
    </source>
</evidence>
<comment type="caution">
    <text evidence="1">The sequence shown here is derived from an EMBL/GenBank/DDBJ whole genome shotgun (WGS) entry which is preliminary data.</text>
</comment>
<dbReference type="EMBL" id="JALPRX010000275">
    <property type="protein sequence ID" value="MCK8788296.1"/>
    <property type="molecule type" value="Genomic_DNA"/>
</dbReference>
<keyword evidence="2" id="KW-1185">Reference proteome</keyword>
<accession>A0A9X1YLT1</accession>
<proteinExistence type="predicted"/>
<reference evidence="1" key="1">
    <citation type="submission" date="2022-04" db="EMBL/GenBank/DDBJ databases">
        <title>Roseomonas acroporae sp. nov., isolated from coral Acropora digitifera.</title>
        <authorList>
            <person name="Sun H."/>
        </authorList>
    </citation>
    <scope>NUCLEOTIDE SEQUENCE</scope>
    <source>
        <strain evidence="1">NAR14</strain>
    </source>
</reference>
<organism evidence="1 2">
    <name type="scientific">Roseomonas acroporae</name>
    <dbReference type="NCBI Taxonomy" id="2937791"/>
    <lineage>
        <taxon>Bacteria</taxon>
        <taxon>Pseudomonadati</taxon>
        <taxon>Pseudomonadota</taxon>
        <taxon>Alphaproteobacteria</taxon>
        <taxon>Acetobacterales</taxon>
        <taxon>Roseomonadaceae</taxon>
        <taxon>Roseomonas</taxon>
    </lineage>
</organism>
<dbReference type="Proteomes" id="UP001139516">
    <property type="component" value="Unassembled WGS sequence"/>
</dbReference>
<sequence length="103" mass="10185">MDWLKKQITDQSTHTGVLLLAILYVGAKAAGLDVLGMGQELAKLVVLLGTISGGAKILLPGGVTVPPQVAKAAEALPGVVAQAQATATEASKTAAVLGATLAA</sequence>
<evidence type="ECO:0000313" key="1">
    <source>
        <dbReference type="EMBL" id="MCK8788296.1"/>
    </source>
</evidence>
<dbReference type="AlphaFoldDB" id="A0A9X1YLT1"/>
<gene>
    <name evidence="1" type="ORF">M0638_28495</name>
</gene>
<name>A0A9X1YLT1_9PROT</name>